<comment type="caution">
    <text evidence="2">The sequence shown here is derived from an EMBL/GenBank/DDBJ whole genome shotgun (WGS) entry which is preliminary data.</text>
</comment>
<dbReference type="Proteomes" id="UP000554766">
    <property type="component" value="Unassembled WGS sequence"/>
</dbReference>
<dbReference type="Gene3D" id="3.40.630.30">
    <property type="match status" value="1"/>
</dbReference>
<evidence type="ECO:0000313" key="3">
    <source>
        <dbReference type="Proteomes" id="UP000554766"/>
    </source>
</evidence>
<name>A0A7L4PC68_9CREN</name>
<dbReference type="EMBL" id="JAAVJF010000006">
    <property type="protein sequence ID" value="NYR16471.1"/>
    <property type="molecule type" value="Genomic_DNA"/>
</dbReference>
<dbReference type="Pfam" id="PF00583">
    <property type="entry name" value="Acetyltransf_1"/>
    <property type="match status" value="1"/>
</dbReference>
<reference evidence="2 3" key="1">
    <citation type="journal article" date="2020" name="Nat. Commun.">
        <title>The structures of two archaeal type IV pili illuminate evolutionary relationships.</title>
        <authorList>
            <person name="Wang F."/>
            <person name="Baquero D.P."/>
            <person name="Su Z."/>
            <person name="Beltran L.C."/>
            <person name="Prangishvili D."/>
            <person name="Krupovic M."/>
            <person name="Egelman E.H."/>
        </authorList>
    </citation>
    <scope>NUCLEOTIDE SEQUENCE [LARGE SCALE GENOMIC DNA]</scope>
    <source>
        <strain evidence="2 3">2GA</strain>
    </source>
</reference>
<evidence type="ECO:0000313" key="2">
    <source>
        <dbReference type="EMBL" id="NYR16471.1"/>
    </source>
</evidence>
<dbReference type="RefSeq" id="WP_011901465.1">
    <property type="nucleotide sequence ID" value="NZ_JAAVJF010000006.1"/>
</dbReference>
<dbReference type="InterPro" id="IPR016181">
    <property type="entry name" value="Acyl_CoA_acyltransferase"/>
</dbReference>
<dbReference type="InterPro" id="IPR000182">
    <property type="entry name" value="GNAT_dom"/>
</dbReference>
<dbReference type="SUPFAM" id="SSF55729">
    <property type="entry name" value="Acyl-CoA N-acyltransferases (Nat)"/>
    <property type="match status" value="1"/>
</dbReference>
<dbReference type="GeneID" id="5055097"/>
<protein>
    <submittedName>
        <fullName evidence="2">GNAT family N-acetyltransferase</fullName>
    </submittedName>
</protein>
<keyword evidence="3" id="KW-1185">Reference proteome</keyword>
<dbReference type="OMA" id="SPHWHYY"/>
<accession>A0A7L4PC68</accession>
<keyword evidence="2" id="KW-0808">Transferase</keyword>
<gene>
    <name evidence="2" type="ORF">HC235_11140</name>
</gene>
<dbReference type="GO" id="GO:0016747">
    <property type="term" value="F:acyltransferase activity, transferring groups other than amino-acyl groups"/>
    <property type="evidence" value="ECO:0007669"/>
    <property type="project" value="InterPro"/>
</dbReference>
<dbReference type="CDD" id="cd04301">
    <property type="entry name" value="NAT_SF"/>
    <property type="match status" value="1"/>
</dbReference>
<organism evidence="2 3">
    <name type="scientific">Pyrobaculum arsenaticum</name>
    <dbReference type="NCBI Taxonomy" id="121277"/>
    <lineage>
        <taxon>Archaea</taxon>
        <taxon>Thermoproteota</taxon>
        <taxon>Thermoprotei</taxon>
        <taxon>Thermoproteales</taxon>
        <taxon>Thermoproteaceae</taxon>
        <taxon>Pyrobaculum</taxon>
    </lineage>
</organism>
<dbReference type="AlphaFoldDB" id="A0A7L4PC68"/>
<proteinExistence type="predicted"/>
<feature type="domain" description="N-acetyltransferase" evidence="1">
    <location>
        <begin position="125"/>
        <end position="263"/>
    </location>
</feature>
<sequence>MTQLKGLGELDFALYISLISLYLQNPLDHVYMLYDLIYELDKTELYISGRGDVVEAYMLIWRGQKYSGIHLWNYSEDFKRLLKEALPAIIQLYRPSDLEKVAGALKEAGVEFKAEVYLDMVVDEERFRPYRPQEAVRLDPGRYVGEFVELKKAQGADIDERQAVELIKKRRCYGVFKDGRLVSITCRYVALPEVWIIGDVFTLPEYRGHGYGKIATSAITRDAVASGAVAYLHVNKKNVAATSLYAKLGYSILRERPWIFAPP</sequence>
<dbReference type="PROSITE" id="PS51186">
    <property type="entry name" value="GNAT"/>
    <property type="match status" value="1"/>
</dbReference>
<evidence type="ECO:0000259" key="1">
    <source>
        <dbReference type="PROSITE" id="PS51186"/>
    </source>
</evidence>